<evidence type="ECO:0000313" key="7">
    <source>
        <dbReference type="EMBL" id="MBP0443232.1"/>
    </source>
</evidence>
<keyword evidence="3 6" id="KW-0812">Transmembrane</keyword>
<reference evidence="7 8" key="1">
    <citation type="submission" date="2021-03" db="EMBL/GenBank/DDBJ databases">
        <authorList>
            <person name="So Y."/>
        </authorList>
    </citation>
    <scope>NUCLEOTIDE SEQUENCE [LARGE SCALE GENOMIC DNA]</scope>
    <source>
        <strain evidence="7 8">SSH11</strain>
    </source>
</reference>
<keyword evidence="2" id="KW-1003">Cell membrane</keyword>
<feature type="transmembrane region" description="Helical" evidence="6">
    <location>
        <begin position="15"/>
        <end position="36"/>
    </location>
</feature>
<feature type="transmembrane region" description="Helical" evidence="6">
    <location>
        <begin position="310"/>
        <end position="329"/>
    </location>
</feature>
<evidence type="ECO:0000256" key="2">
    <source>
        <dbReference type="ARBA" id="ARBA00022475"/>
    </source>
</evidence>
<dbReference type="PANTHER" id="PTHR33529">
    <property type="entry name" value="SLR0882 PROTEIN-RELATED"/>
    <property type="match status" value="1"/>
</dbReference>
<dbReference type="Proteomes" id="UP000681594">
    <property type="component" value="Unassembled WGS sequence"/>
</dbReference>
<accession>A0ABS4A8A2</accession>
<feature type="transmembrane region" description="Helical" evidence="6">
    <location>
        <begin position="341"/>
        <end position="366"/>
    </location>
</feature>
<feature type="transmembrane region" description="Helical" evidence="6">
    <location>
        <begin position="285"/>
        <end position="304"/>
    </location>
</feature>
<name>A0ABS4A8A2_9PROT</name>
<evidence type="ECO:0000313" key="8">
    <source>
        <dbReference type="Proteomes" id="UP000681594"/>
    </source>
</evidence>
<dbReference type="Pfam" id="PF03739">
    <property type="entry name" value="LptF_LptG"/>
    <property type="match status" value="1"/>
</dbReference>
<feature type="transmembrane region" description="Helical" evidence="6">
    <location>
        <begin position="101"/>
        <end position="124"/>
    </location>
</feature>
<evidence type="ECO:0000256" key="3">
    <source>
        <dbReference type="ARBA" id="ARBA00022692"/>
    </source>
</evidence>
<evidence type="ECO:0000256" key="4">
    <source>
        <dbReference type="ARBA" id="ARBA00022989"/>
    </source>
</evidence>
<dbReference type="RefSeq" id="WP_209377452.1">
    <property type="nucleotide sequence ID" value="NZ_JAGIZB010000001.1"/>
</dbReference>
<organism evidence="7 8">
    <name type="scientific">Pararoseomonas baculiformis</name>
    <dbReference type="NCBI Taxonomy" id="2820812"/>
    <lineage>
        <taxon>Bacteria</taxon>
        <taxon>Pseudomonadati</taxon>
        <taxon>Pseudomonadota</taxon>
        <taxon>Alphaproteobacteria</taxon>
        <taxon>Acetobacterales</taxon>
        <taxon>Acetobacteraceae</taxon>
        <taxon>Pararoseomonas</taxon>
    </lineage>
</organism>
<dbReference type="InterPro" id="IPR030923">
    <property type="entry name" value="LptG"/>
</dbReference>
<evidence type="ECO:0000256" key="6">
    <source>
        <dbReference type="SAM" id="Phobius"/>
    </source>
</evidence>
<keyword evidence="8" id="KW-1185">Reference proteome</keyword>
<dbReference type="NCBIfam" id="TIGR04408">
    <property type="entry name" value="LptG_lptG"/>
    <property type="match status" value="1"/>
</dbReference>
<protein>
    <submittedName>
        <fullName evidence="7">LPS export ABC transporter permease LptG</fullName>
    </submittedName>
</protein>
<feature type="transmembrane region" description="Helical" evidence="6">
    <location>
        <begin position="48"/>
        <end position="81"/>
    </location>
</feature>
<comment type="subcellular location">
    <subcellularLocation>
        <location evidence="1">Cell membrane</location>
        <topology evidence="1">Multi-pass membrane protein</topology>
    </subcellularLocation>
</comment>
<keyword evidence="5 6" id="KW-0472">Membrane</keyword>
<comment type="caution">
    <text evidence="7">The sequence shown here is derived from an EMBL/GenBank/DDBJ whole genome shotgun (WGS) entry which is preliminary data.</text>
</comment>
<evidence type="ECO:0000256" key="5">
    <source>
        <dbReference type="ARBA" id="ARBA00023136"/>
    </source>
</evidence>
<gene>
    <name evidence="7" type="primary">lptG</name>
    <name evidence="7" type="ORF">J8J14_00445</name>
</gene>
<dbReference type="EMBL" id="JAGIZB010000001">
    <property type="protein sequence ID" value="MBP0443232.1"/>
    <property type="molecule type" value="Genomic_DNA"/>
</dbReference>
<evidence type="ECO:0000256" key="1">
    <source>
        <dbReference type="ARBA" id="ARBA00004651"/>
    </source>
</evidence>
<keyword evidence="4 6" id="KW-1133">Transmembrane helix</keyword>
<dbReference type="InterPro" id="IPR005495">
    <property type="entry name" value="LptG/LptF_permease"/>
</dbReference>
<sequence>MTFPFTFGAYVARRFAVMCLIMLAALTGLVALFDFIELLRRAATREAGFGIVATIAALRVPFVAMQVLPFAILLGGILAFWRLARASELVVARSAGISAWGFLLGPVLVACLFGTAATAGLSPLSAVLLSRAERLDAAVLRNTAGITTLAGGRLWLRQADRELDPQGVAILSGRPAPLQAGGFRLEEVSVWRISGTDRFLGRVEAPRATLSSGAWVLEGAISFGPDRQAGPAQTLRLPTELTPDRIQDSFASPDTLSFWVLPDFIAVLEDSGFSAVRHRLQFQSLLALPMLAVAMALLSAGFSMREARKGGVAQMLGAGVAAGFALFLLDRVTGEFGETGTLPVVLAAWAPAAAGLMCAVALLLHLEDG</sequence>
<proteinExistence type="predicted"/>
<dbReference type="PANTHER" id="PTHR33529:SF2">
    <property type="entry name" value="LIPOPOLYSACCHARIDE EXPORT SYSTEM PERMEASE PROTEIN LPTG"/>
    <property type="match status" value="1"/>
</dbReference>